<feature type="region of interest" description="Disordered" evidence="1">
    <location>
        <begin position="1"/>
        <end position="21"/>
    </location>
</feature>
<reference evidence="2" key="1">
    <citation type="submission" date="2023-10" db="EMBL/GenBank/DDBJ databases">
        <authorList>
            <person name="Chen Y."/>
            <person name="Shah S."/>
            <person name="Dougan E. K."/>
            <person name="Thang M."/>
            <person name="Chan C."/>
        </authorList>
    </citation>
    <scope>NUCLEOTIDE SEQUENCE [LARGE SCALE GENOMIC DNA]</scope>
</reference>
<sequence>MHDRAVNLNARRGGEAGTTGAAPAMTSEIFCTENLPISFRRATTTTAPIAPLKARGLPQPAPSESARTLPGPREAAGSASAPLARSRPPNSAPTGAREALDSADGPTSRGRPPRSSGRGARALTTPILREYIGSYIGLRAHAAPNVGGA</sequence>
<dbReference type="EMBL" id="CAUYUJ010019642">
    <property type="protein sequence ID" value="CAK0892629.1"/>
    <property type="molecule type" value="Genomic_DNA"/>
</dbReference>
<protein>
    <submittedName>
        <fullName evidence="2">Uncharacterized protein</fullName>
    </submittedName>
</protein>
<feature type="region of interest" description="Disordered" evidence="1">
    <location>
        <begin position="46"/>
        <end position="124"/>
    </location>
</feature>
<gene>
    <name evidence="2" type="ORF">PCOR1329_LOCUS72250</name>
</gene>
<evidence type="ECO:0000256" key="1">
    <source>
        <dbReference type="SAM" id="MobiDB-lite"/>
    </source>
</evidence>
<name>A0ABN9X0A2_9DINO</name>
<organism evidence="2 3">
    <name type="scientific">Prorocentrum cordatum</name>
    <dbReference type="NCBI Taxonomy" id="2364126"/>
    <lineage>
        <taxon>Eukaryota</taxon>
        <taxon>Sar</taxon>
        <taxon>Alveolata</taxon>
        <taxon>Dinophyceae</taxon>
        <taxon>Prorocentrales</taxon>
        <taxon>Prorocentraceae</taxon>
        <taxon>Prorocentrum</taxon>
    </lineage>
</organism>
<keyword evidence="3" id="KW-1185">Reference proteome</keyword>
<accession>A0ABN9X0A2</accession>
<proteinExistence type="predicted"/>
<feature type="compositionally biased region" description="Low complexity" evidence="1">
    <location>
        <begin position="105"/>
        <end position="119"/>
    </location>
</feature>
<dbReference type="Proteomes" id="UP001189429">
    <property type="component" value="Unassembled WGS sequence"/>
</dbReference>
<evidence type="ECO:0000313" key="3">
    <source>
        <dbReference type="Proteomes" id="UP001189429"/>
    </source>
</evidence>
<comment type="caution">
    <text evidence="2">The sequence shown here is derived from an EMBL/GenBank/DDBJ whole genome shotgun (WGS) entry which is preliminary data.</text>
</comment>
<evidence type="ECO:0000313" key="2">
    <source>
        <dbReference type="EMBL" id="CAK0892629.1"/>
    </source>
</evidence>